<dbReference type="KEGG" id="pazo:AYR47_07950"/>
<proteinExistence type="predicted"/>
<organism evidence="1 2">
    <name type="scientific">Pseudomonas azotoformans</name>
    <dbReference type="NCBI Taxonomy" id="47878"/>
    <lineage>
        <taxon>Bacteria</taxon>
        <taxon>Pseudomonadati</taxon>
        <taxon>Pseudomonadota</taxon>
        <taxon>Gammaproteobacteria</taxon>
        <taxon>Pseudomonadales</taxon>
        <taxon>Pseudomonadaceae</taxon>
        <taxon>Pseudomonas</taxon>
    </lineage>
</organism>
<sequence length="245" mass="27811">MPSIVWGRHPQEAYDNPYEHEAQFQFLRECDALLREIIKRLRPHTLKYHRDEQSLQKATWLITMDLLASLLDCVALLKETRHRPVARVFRDAVEAIDVMRYLHVESPKAEVALKKWYANDTISHGEIRKLIEALDGVEAATERRVFYQELSKFTHRTYRALLHSVSLGRGELMVHDSHGSGFLVLPQTIAAYMAVLGDITIQATGSVSSTGLLSSDEVVEAWGVALETHTAPRRFAMRVKPGSPL</sequence>
<reference evidence="1 2" key="1">
    <citation type="submission" date="2016-02" db="EMBL/GenBank/DDBJ databases">
        <title>Complete genome sequence of Pseudomonas azotoformans S4.</title>
        <authorList>
            <person name="Fang Y."/>
            <person name="Wu L."/>
            <person name="Feng G."/>
        </authorList>
    </citation>
    <scope>NUCLEOTIDE SEQUENCE [LARGE SCALE GENOMIC DNA]</scope>
    <source>
        <strain evidence="1 2">S4</strain>
    </source>
</reference>
<accession>A0A127HUT1</accession>
<dbReference type="Proteomes" id="UP000070516">
    <property type="component" value="Chromosome"/>
</dbReference>
<gene>
    <name evidence="1" type="ORF">AYR47_07950</name>
</gene>
<protein>
    <submittedName>
        <fullName evidence="1">Uncharacterized protein</fullName>
    </submittedName>
</protein>
<dbReference type="EMBL" id="CP014546">
    <property type="protein sequence ID" value="AMN78259.1"/>
    <property type="molecule type" value="Genomic_DNA"/>
</dbReference>
<dbReference type="RefSeq" id="WP_061434820.1">
    <property type="nucleotide sequence ID" value="NZ_CP014546.1"/>
</dbReference>
<evidence type="ECO:0000313" key="1">
    <source>
        <dbReference type="EMBL" id="AMN78259.1"/>
    </source>
</evidence>
<evidence type="ECO:0000313" key="2">
    <source>
        <dbReference type="Proteomes" id="UP000070516"/>
    </source>
</evidence>
<dbReference type="AlphaFoldDB" id="A0A127HUT1"/>
<name>A0A127HUT1_PSEAZ</name>